<dbReference type="InterPro" id="IPR050109">
    <property type="entry name" value="HTH-type_TetR-like_transc_reg"/>
</dbReference>
<dbReference type="InterPro" id="IPR049484">
    <property type="entry name" value="Rv0078-like_C"/>
</dbReference>
<dbReference type="PRINTS" id="PR00455">
    <property type="entry name" value="HTHTETR"/>
</dbReference>
<evidence type="ECO:0000256" key="1">
    <source>
        <dbReference type="ARBA" id="ARBA00023125"/>
    </source>
</evidence>
<evidence type="ECO:0000259" key="3">
    <source>
        <dbReference type="PROSITE" id="PS50977"/>
    </source>
</evidence>
<dbReference type="PANTHER" id="PTHR30055">
    <property type="entry name" value="HTH-TYPE TRANSCRIPTIONAL REGULATOR RUTR"/>
    <property type="match status" value="1"/>
</dbReference>
<keyword evidence="5" id="KW-1185">Reference proteome</keyword>
<protein>
    <submittedName>
        <fullName evidence="4">TetR/AcrR family transcriptional regulator</fullName>
    </submittedName>
</protein>
<gene>
    <name evidence="4" type="ORF">E4K62_00065</name>
</gene>
<feature type="domain" description="HTH tetR-type" evidence="3">
    <location>
        <begin position="10"/>
        <end position="70"/>
    </location>
</feature>
<dbReference type="RefSeq" id="WP_135062380.1">
    <property type="nucleotide sequence ID" value="NZ_CP038266.1"/>
</dbReference>
<dbReference type="PANTHER" id="PTHR30055:SF146">
    <property type="entry name" value="HTH-TYPE TRANSCRIPTIONAL DUAL REGULATOR CECR"/>
    <property type="match status" value="1"/>
</dbReference>
<dbReference type="Proteomes" id="UP000295748">
    <property type="component" value="Chromosome"/>
</dbReference>
<reference evidence="4 5" key="1">
    <citation type="submission" date="2019-03" db="EMBL/GenBank/DDBJ databases">
        <authorList>
            <person name="Dong K."/>
        </authorList>
    </citation>
    <scope>NUCLEOTIDE SEQUENCE [LARGE SCALE GENOMIC DNA]</scope>
    <source>
        <strain evidence="5">dk512</strain>
    </source>
</reference>
<dbReference type="InterPro" id="IPR009057">
    <property type="entry name" value="Homeodomain-like_sf"/>
</dbReference>
<name>A0ABX5SQU0_9MICO</name>
<evidence type="ECO:0000313" key="4">
    <source>
        <dbReference type="EMBL" id="QBR87229.1"/>
    </source>
</evidence>
<proteinExistence type="predicted"/>
<dbReference type="SUPFAM" id="SSF46689">
    <property type="entry name" value="Homeodomain-like"/>
    <property type="match status" value="1"/>
</dbReference>
<dbReference type="Pfam" id="PF00440">
    <property type="entry name" value="TetR_N"/>
    <property type="match status" value="1"/>
</dbReference>
<keyword evidence="1 2" id="KW-0238">DNA-binding</keyword>
<evidence type="ECO:0000256" key="2">
    <source>
        <dbReference type="PROSITE-ProRule" id="PRU00335"/>
    </source>
</evidence>
<accession>A0ABX5SQU0</accession>
<sequence length="196" mass="20655">MPRASAADAARTAERILDAALERFTAEGYAEASVDDIARAAGVTRGAVYHHYADKRGLLRAAARAGHERVAAAIVRRADGETEPAEQLRAGCHAFVDSITTDTAARLLLVEAPAVLGWSEWRGLDAAASVAELREAVALVAPASDVEALTQLLSGAMNEGALWLMERGGDVEARAALHRSLDRLIDAVISSPAPPR</sequence>
<dbReference type="EMBL" id="CP038266">
    <property type="protein sequence ID" value="QBR87229.1"/>
    <property type="molecule type" value="Genomic_DNA"/>
</dbReference>
<organism evidence="4 5">
    <name type="scientific">Microbacterium wangchenii</name>
    <dbReference type="NCBI Taxonomy" id="2541726"/>
    <lineage>
        <taxon>Bacteria</taxon>
        <taxon>Bacillati</taxon>
        <taxon>Actinomycetota</taxon>
        <taxon>Actinomycetes</taxon>
        <taxon>Micrococcales</taxon>
        <taxon>Microbacteriaceae</taxon>
        <taxon>Microbacterium</taxon>
    </lineage>
</organism>
<dbReference type="Pfam" id="PF21351">
    <property type="entry name" value="TetR_C_41"/>
    <property type="match status" value="1"/>
</dbReference>
<dbReference type="PROSITE" id="PS50977">
    <property type="entry name" value="HTH_TETR_2"/>
    <property type="match status" value="1"/>
</dbReference>
<evidence type="ECO:0000313" key="5">
    <source>
        <dbReference type="Proteomes" id="UP000295748"/>
    </source>
</evidence>
<feature type="DNA-binding region" description="H-T-H motif" evidence="2">
    <location>
        <begin position="33"/>
        <end position="52"/>
    </location>
</feature>
<dbReference type="InterPro" id="IPR001647">
    <property type="entry name" value="HTH_TetR"/>
</dbReference>
<dbReference type="Gene3D" id="1.10.357.10">
    <property type="entry name" value="Tetracycline Repressor, domain 2"/>
    <property type="match status" value="1"/>
</dbReference>